<dbReference type="AlphaFoldDB" id="A0A1X1XIB4"/>
<dbReference type="InterPro" id="IPR036514">
    <property type="entry name" value="SGNH_hydro_sf"/>
</dbReference>
<dbReference type="EMBL" id="AP022581">
    <property type="protein sequence ID" value="BBX97292.1"/>
    <property type="molecule type" value="Genomic_DNA"/>
</dbReference>
<organism evidence="1 2">
    <name type="scientific">Mycobacterium lacus</name>
    <dbReference type="NCBI Taxonomy" id="169765"/>
    <lineage>
        <taxon>Bacteria</taxon>
        <taxon>Bacillati</taxon>
        <taxon>Actinomycetota</taxon>
        <taxon>Actinomycetes</taxon>
        <taxon>Mycobacteriales</taxon>
        <taxon>Mycobacteriaceae</taxon>
        <taxon>Mycobacterium</taxon>
    </lineage>
</organism>
<evidence type="ECO:0000313" key="2">
    <source>
        <dbReference type="Proteomes" id="UP000466396"/>
    </source>
</evidence>
<sequence length="158" mass="17412">MTVVTTTFPNVAQLTPLGRIVSGLIARINTTLRAAIDRYGFALVDLYTAASVRDPEMRTIDRFHASTGGHLRFAAAAAEAINLPGSNHDWAKASSNSVRPSFAARGYAQLRWMQGLFLPWFWRRLRGYSLAPGRVPKRPQLERVGARCEDVSACAPRA</sequence>
<dbReference type="Proteomes" id="UP000466396">
    <property type="component" value="Chromosome"/>
</dbReference>
<proteinExistence type="predicted"/>
<gene>
    <name evidence="1" type="ORF">MLAC_25860</name>
</gene>
<dbReference type="OrthoDB" id="3465773at2"/>
<reference evidence="1 2" key="1">
    <citation type="journal article" date="2019" name="Emerg. Microbes Infect.">
        <title>Comprehensive subspecies identification of 175 nontuberculous mycobacteria species based on 7547 genomic profiles.</title>
        <authorList>
            <person name="Matsumoto Y."/>
            <person name="Kinjo T."/>
            <person name="Motooka D."/>
            <person name="Nabeya D."/>
            <person name="Jung N."/>
            <person name="Uechi K."/>
            <person name="Horii T."/>
            <person name="Iida T."/>
            <person name="Fujita J."/>
            <person name="Nakamura S."/>
        </authorList>
    </citation>
    <scope>NUCLEOTIDE SEQUENCE [LARGE SCALE GENOMIC DNA]</scope>
    <source>
        <strain evidence="1 2">JCM 15657</strain>
    </source>
</reference>
<evidence type="ECO:0000313" key="1">
    <source>
        <dbReference type="EMBL" id="BBX97292.1"/>
    </source>
</evidence>
<dbReference type="STRING" id="169765.AWC15_11325"/>
<dbReference type="SUPFAM" id="SSF52266">
    <property type="entry name" value="SGNH hydrolase"/>
    <property type="match status" value="1"/>
</dbReference>
<protein>
    <submittedName>
        <fullName evidence="1">Uncharacterized protein</fullName>
    </submittedName>
</protein>
<dbReference type="KEGG" id="mlj:MLAC_25860"/>
<keyword evidence="2" id="KW-1185">Reference proteome</keyword>
<accession>A0A1X1XIB4</accession>
<name>A0A1X1XIB4_9MYCO</name>
<dbReference type="Gene3D" id="3.40.50.1110">
    <property type="entry name" value="SGNH hydrolase"/>
    <property type="match status" value="1"/>
</dbReference>